<organism evidence="2">
    <name type="scientific">Timema californicum</name>
    <name type="common">California timema</name>
    <name type="synonym">Walking stick</name>
    <dbReference type="NCBI Taxonomy" id="61474"/>
    <lineage>
        <taxon>Eukaryota</taxon>
        <taxon>Metazoa</taxon>
        <taxon>Ecdysozoa</taxon>
        <taxon>Arthropoda</taxon>
        <taxon>Hexapoda</taxon>
        <taxon>Insecta</taxon>
        <taxon>Pterygota</taxon>
        <taxon>Neoptera</taxon>
        <taxon>Polyneoptera</taxon>
        <taxon>Phasmatodea</taxon>
        <taxon>Timematodea</taxon>
        <taxon>Timematoidea</taxon>
        <taxon>Timematidae</taxon>
        <taxon>Timema</taxon>
    </lineage>
</organism>
<dbReference type="EMBL" id="OE179766">
    <property type="protein sequence ID" value="CAD7569683.1"/>
    <property type="molecule type" value="Genomic_DNA"/>
</dbReference>
<reference evidence="2" key="1">
    <citation type="submission" date="2020-11" db="EMBL/GenBank/DDBJ databases">
        <authorList>
            <person name="Tran Van P."/>
        </authorList>
    </citation>
    <scope>NUCLEOTIDE SEQUENCE</scope>
</reference>
<evidence type="ECO:0000256" key="1">
    <source>
        <dbReference type="SAM" id="Phobius"/>
    </source>
</evidence>
<keyword evidence="1" id="KW-1133">Transmembrane helix</keyword>
<accession>A0A7R9P4W7</accession>
<proteinExistence type="predicted"/>
<feature type="transmembrane region" description="Helical" evidence="1">
    <location>
        <begin position="178"/>
        <end position="205"/>
    </location>
</feature>
<gene>
    <name evidence="2" type="ORF">TCMB3V08_LOCUS2412</name>
</gene>
<keyword evidence="1" id="KW-0472">Membrane</keyword>
<evidence type="ECO:0000313" key="2">
    <source>
        <dbReference type="EMBL" id="CAD7569683.1"/>
    </source>
</evidence>
<protein>
    <submittedName>
        <fullName evidence="2">(California timema) hypothetical protein</fullName>
    </submittedName>
</protein>
<sequence length="345" mass="38987">MELAVRPGWHFSGGGTFGLLRRKERTSDYFELNNQVSWGSLRSGDGETPSGAGYRGRNIPGEDPLIRKIEFRESVPAFAWRKSVKLLRKTIISTHDRGSIIGGPVYCKSDALYYAATKRNRTVDKCLPFLIRAMMLLTWVYEGEGAPHCMPLQGPHIGLFINLENPHFDTLSNNDENFYIKIIMFSLLFYFYLVMSKNLILVFIIQNIRRSEKGIFLSKKMKLLKSEIVRSGRTTPTATQSYATGPAILNNIGPLHFINKNLTIPFGCICLLFSHCFSSCQNLKYFEKLAILILFETGGTSAPAPEEETGDLDVWVVGLTTSTLRESRLMFQVFNKYPSPSDLLQ</sequence>
<dbReference type="AlphaFoldDB" id="A0A7R9P4W7"/>
<keyword evidence="1" id="KW-0812">Transmembrane</keyword>
<name>A0A7R9P4W7_TIMCA</name>